<dbReference type="PANTHER" id="PTHR21230:SF79">
    <property type="entry name" value="T-SNARE COILED-COIL HOMOLOGY DOMAIN-CONTAINING PROTEIN"/>
    <property type="match status" value="1"/>
</dbReference>
<name>A0ABP0VU81_9BRYO</name>
<dbReference type="Gene3D" id="1.20.5.110">
    <property type="match status" value="1"/>
</dbReference>
<evidence type="ECO:0000313" key="2">
    <source>
        <dbReference type="Proteomes" id="UP001497444"/>
    </source>
</evidence>
<organism evidence="1 2">
    <name type="scientific">Sphagnum jensenii</name>
    <dbReference type="NCBI Taxonomy" id="128206"/>
    <lineage>
        <taxon>Eukaryota</taxon>
        <taxon>Viridiplantae</taxon>
        <taxon>Streptophyta</taxon>
        <taxon>Embryophyta</taxon>
        <taxon>Bryophyta</taxon>
        <taxon>Sphagnophytina</taxon>
        <taxon>Sphagnopsida</taxon>
        <taxon>Sphagnales</taxon>
        <taxon>Sphagnaceae</taxon>
        <taxon>Sphagnum</taxon>
    </lineage>
</organism>
<dbReference type="SMART" id="SM00397">
    <property type="entry name" value="t_SNARE"/>
    <property type="match status" value="1"/>
</dbReference>
<gene>
    <name evidence="1" type="ORF">CSSPJE1EN1_LOCUS3225</name>
</gene>
<dbReference type="Proteomes" id="UP001497444">
    <property type="component" value="Chromosome 11"/>
</dbReference>
<proteinExistence type="predicted"/>
<dbReference type="SUPFAM" id="SSF58038">
    <property type="entry name" value="SNARE fusion complex"/>
    <property type="match status" value="1"/>
</dbReference>
<protein>
    <submittedName>
        <fullName evidence="1">Uncharacterized protein</fullName>
    </submittedName>
</protein>
<evidence type="ECO:0000313" key="1">
    <source>
        <dbReference type="EMBL" id="CAK9257747.1"/>
    </source>
</evidence>
<sequence>MASELPAQLTGIETEVQNIFKSLSTGFQKLDKTKDVSKQSKQLEELTAKMRDAKRLIKDFDREMKEEEPRKTPETNKLLNEKKQALIKELNSYVALRKTYTSSLGNKQELLDGGSFGGPAQNDNVRMASTMSNQELVQTGRKQMDDTDQTIERSKKVVEDTINIGAETASTLKGQTDQLGRITNELDTIQFSIKKASQLVKEIGRQLATDRCIIFLLFLIVAGVVAVIVVKVVHSKDKSTSASPPPPGRRLLLSLLDVE</sequence>
<dbReference type="InterPro" id="IPR044766">
    <property type="entry name" value="NPSN/SNAP25-like_N_SNARE"/>
</dbReference>
<dbReference type="EMBL" id="OZ020106">
    <property type="protein sequence ID" value="CAK9257747.1"/>
    <property type="molecule type" value="Genomic_DNA"/>
</dbReference>
<dbReference type="CDD" id="cd15861">
    <property type="entry name" value="SNARE_SNAP25N_23N_29N_SEC9N"/>
    <property type="match status" value="1"/>
</dbReference>
<keyword evidence="2" id="KW-1185">Reference proteome</keyword>
<dbReference type="PANTHER" id="PTHR21230">
    <property type="entry name" value="VESICLE TRANSPORT V-SNARE PROTEIN VTI1-RELATED"/>
    <property type="match status" value="1"/>
</dbReference>
<dbReference type="InterPro" id="IPR000727">
    <property type="entry name" value="T_SNARE_dom"/>
</dbReference>
<accession>A0ABP0VU81</accession>
<dbReference type="Pfam" id="PF12352">
    <property type="entry name" value="V-SNARE_C"/>
    <property type="match status" value="1"/>
</dbReference>
<dbReference type="PROSITE" id="PS50192">
    <property type="entry name" value="T_SNARE"/>
    <property type="match status" value="1"/>
</dbReference>
<reference evidence="1" key="1">
    <citation type="submission" date="2024-02" db="EMBL/GenBank/DDBJ databases">
        <authorList>
            <consortium name="ELIXIR-Norway"/>
            <consortium name="Elixir Norway"/>
        </authorList>
    </citation>
    <scope>NUCLEOTIDE SEQUENCE</scope>
</reference>